<dbReference type="PROSITE" id="PS50830">
    <property type="entry name" value="TNASE_3"/>
    <property type="match status" value="1"/>
</dbReference>
<dbReference type="PANTHER" id="PTHR12302:SF3">
    <property type="entry name" value="SERINE_THREONINE-PROTEIN KINASE 31"/>
    <property type="match status" value="1"/>
</dbReference>
<keyword evidence="8" id="KW-0479">Metal-binding</keyword>
<evidence type="ECO:0000256" key="9">
    <source>
        <dbReference type="ARBA" id="ARBA00022759"/>
    </source>
</evidence>
<dbReference type="PANTHER" id="PTHR12302">
    <property type="entry name" value="EBNA2 BINDING PROTEIN P100"/>
    <property type="match status" value="1"/>
</dbReference>
<dbReference type="SMART" id="SM00318">
    <property type="entry name" value="SNc"/>
    <property type="match status" value="1"/>
</dbReference>
<comment type="similarity">
    <text evidence="3">Belongs to the LCL3 family.</text>
</comment>
<evidence type="ECO:0000256" key="6">
    <source>
        <dbReference type="ARBA" id="ARBA00022692"/>
    </source>
</evidence>
<evidence type="ECO:0000256" key="5">
    <source>
        <dbReference type="ARBA" id="ARBA00014651"/>
    </source>
</evidence>
<comment type="caution">
    <text evidence="17">The sequence shown here is derived from an EMBL/GenBank/DDBJ whole genome shotgun (WGS) entry which is preliminary data.</text>
</comment>
<keyword evidence="7" id="KW-0540">Nuclease</keyword>
<evidence type="ECO:0000256" key="10">
    <source>
        <dbReference type="ARBA" id="ARBA00022801"/>
    </source>
</evidence>
<dbReference type="EMBL" id="CAVMBE010000141">
    <property type="protein sequence ID" value="CAK4034851.1"/>
    <property type="molecule type" value="Genomic_DNA"/>
</dbReference>
<dbReference type="Gene3D" id="2.40.50.90">
    <property type="match status" value="1"/>
</dbReference>
<evidence type="ECO:0000256" key="1">
    <source>
        <dbReference type="ARBA" id="ARBA00004167"/>
    </source>
</evidence>
<proteinExistence type="inferred from homology"/>
<dbReference type="GO" id="GO:0005739">
    <property type="term" value="C:mitochondrion"/>
    <property type="evidence" value="ECO:0007669"/>
    <property type="project" value="UniProtKB-SubCell"/>
</dbReference>
<evidence type="ECO:0000256" key="8">
    <source>
        <dbReference type="ARBA" id="ARBA00022723"/>
    </source>
</evidence>
<evidence type="ECO:0000313" key="18">
    <source>
        <dbReference type="Proteomes" id="UP001296104"/>
    </source>
</evidence>
<organism evidence="17 18">
    <name type="scientific">Lecanosticta acicola</name>
    <dbReference type="NCBI Taxonomy" id="111012"/>
    <lineage>
        <taxon>Eukaryota</taxon>
        <taxon>Fungi</taxon>
        <taxon>Dikarya</taxon>
        <taxon>Ascomycota</taxon>
        <taxon>Pezizomycotina</taxon>
        <taxon>Dothideomycetes</taxon>
        <taxon>Dothideomycetidae</taxon>
        <taxon>Mycosphaerellales</taxon>
        <taxon>Mycosphaerellaceae</taxon>
        <taxon>Lecanosticta</taxon>
    </lineage>
</organism>
<evidence type="ECO:0000256" key="15">
    <source>
        <dbReference type="SAM" id="MobiDB-lite"/>
    </source>
</evidence>
<feature type="compositionally biased region" description="Basic and acidic residues" evidence="15">
    <location>
        <begin position="275"/>
        <end position="296"/>
    </location>
</feature>
<dbReference type="GO" id="GO:0016020">
    <property type="term" value="C:membrane"/>
    <property type="evidence" value="ECO:0007669"/>
    <property type="project" value="UniProtKB-SubCell"/>
</dbReference>
<dbReference type="Pfam" id="PF00565">
    <property type="entry name" value="SNase"/>
    <property type="match status" value="1"/>
</dbReference>
<protein>
    <recommendedName>
        <fullName evidence="4">Probable endonuclease LCL3</fullName>
    </recommendedName>
    <alternativeName>
        <fullName evidence="5">Probable endonuclease lcl3</fullName>
    </alternativeName>
</protein>
<evidence type="ECO:0000259" key="16">
    <source>
        <dbReference type="PROSITE" id="PS50830"/>
    </source>
</evidence>
<keyword evidence="11" id="KW-0106">Calcium</keyword>
<keyword evidence="14" id="KW-0472">Membrane</keyword>
<keyword evidence="6" id="KW-0812">Transmembrane</keyword>
<keyword evidence="13" id="KW-0496">Mitochondrion</keyword>
<feature type="domain" description="TNase-like" evidence="16">
    <location>
        <begin position="99"/>
        <end position="258"/>
    </location>
</feature>
<evidence type="ECO:0000256" key="3">
    <source>
        <dbReference type="ARBA" id="ARBA00005435"/>
    </source>
</evidence>
<evidence type="ECO:0000256" key="7">
    <source>
        <dbReference type="ARBA" id="ARBA00022722"/>
    </source>
</evidence>
<evidence type="ECO:0000256" key="13">
    <source>
        <dbReference type="ARBA" id="ARBA00023128"/>
    </source>
</evidence>
<dbReference type="SUPFAM" id="SSF50199">
    <property type="entry name" value="Staphylococcal nuclease"/>
    <property type="match status" value="1"/>
</dbReference>
<reference evidence="17" key="1">
    <citation type="submission" date="2023-11" db="EMBL/GenBank/DDBJ databases">
        <authorList>
            <person name="Alioto T."/>
            <person name="Alioto T."/>
            <person name="Gomez Garrido J."/>
        </authorList>
    </citation>
    <scope>NUCLEOTIDE SEQUENCE</scope>
</reference>
<keyword evidence="10" id="KW-0378">Hydrolase</keyword>
<feature type="region of interest" description="Disordered" evidence="15">
    <location>
        <begin position="263"/>
        <end position="296"/>
    </location>
</feature>
<feature type="compositionally biased region" description="Basic and acidic residues" evidence="15">
    <location>
        <begin position="36"/>
        <end position="45"/>
    </location>
</feature>
<dbReference type="Proteomes" id="UP001296104">
    <property type="component" value="Unassembled WGS sequence"/>
</dbReference>
<dbReference type="AlphaFoldDB" id="A0AAI9EEA8"/>
<sequence>MKWPAFWSSQEAQQHVNNLSSQAKDSATKVANASHDAVEELKETASQHQHGHSRFTTTQTVGACILTTAATLGLLRLYKTHLRRIPSIDYLKPEALRKRSLYGYVTSVGDGDNFHLFHTPGGRLAGWRLFRTVSSDRKALQKKTLHVRIAGVDAPELAHFGRPAQPYGQEALDWLRGQVLHKYVRVFPWRKDQYDRVVCSVYRRRFGIFKADVGMDMLKAGMATVYEAKFGSEFGNKEQEYRDAEEQAKKRKVGMWKEPGLVDKMFGSGNARQKKTTESPREFKNRMKKMEEETGK</sequence>
<evidence type="ECO:0000256" key="4">
    <source>
        <dbReference type="ARBA" id="ARBA00013404"/>
    </source>
</evidence>
<dbReference type="FunFam" id="2.40.50.90:FF:000029">
    <property type="entry name" value="Probable endonuclease lcl3"/>
    <property type="match status" value="1"/>
</dbReference>
<feature type="region of interest" description="Disordered" evidence="15">
    <location>
        <begin position="17"/>
        <end position="53"/>
    </location>
</feature>
<dbReference type="InterPro" id="IPR016071">
    <property type="entry name" value="Staphylococal_nuclease_OB-fold"/>
</dbReference>
<accession>A0AAI9EEA8</accession>
<keyword evidence="9" id="KW-0255">Endonuclease</keyword>
<dbReference type="GO" id="GO:0046872">
    <property type="term" value="F:metal ion binding"/>
    <property type="evidence" value="ECO:0007669"/>
    <property type="project" value="UniProtKB-KW"/>
</dbReference>
<evidence type="ECO:0000256" key="12">
    <source>
        <dbReference type="ARBA" id="ARBA00022989"/>
    </source>
</evidence>
<evidence type="ECO:0000256" key="11">
    <source>
        <dbReference type="ARBA" id="ARBA00022837"/>
    </source>
</evidence>
<dbReference type="InterPro" id="IPR035437">
    <property type="entry name" value="SNase_OB-fold_sf"/>
</dbReference>
<evidence type="ECO:0000313" key="17">
    <source>
        <dbReference type="EMBL" id="CAK4034851.1"/>
    </source>
</evidence>
<evidence type="ECO:0000256" key="2">
    <source>
        <dbReference type="ARBA" id="ARBA00004173"/>
    </source>
</evidence>
<keyword evidence="18" id="KW-1185">Reference proteome</keyword>
<keyword evidence="12" id="KW-1133">Transmembrane helix</keyword>
<comment type="subcellular location">
    <subcellularLocation>
        <location evidence="1">Membrane</location>
        <topology evidence="1">Single-pass membrane protein</topology>
    </subcellularLocation>
    <subcellularLocation>
        <location evidence="2">Mitochondrion</location>
    </subcellularLocation>
</comment>
<feature type="compositionally biased region" description="Polar residues" evidence="15">
    <location>
        <begin position="17"/>
        <end position="31"/>
    </location>
</feature>
<evidence type="ECO:0000256" key="14">
    <source>
        <dbReference type="ARBA" id="ARBA00023136"/>
    </source>
</evidence>
<name>A0AAI9EEA8_9PEZI</name>
<dbReference type="GO" id="GO:0004519">
    <property type="term" value="F:endonuclease activity"/>
    <property type="evidence" value="ECO:0007669"/>
    <property type="project" value="UniProtKB-KW"/>
</dbReference>
<dbReference type="GO" id="GO:0016787">
    <property type="term" value="F:hydrolase activity"/>
    <property type="evidence" value="ECO:0007669"/>
    <property type="project" value="UniProtKB-KW"/>
</dbReference>
<gene>
    <name evidence="17" type="ORF">LECACI_7A010009</name>
</gene>